<feature type="domain" description="Rubisco LSMT substrate-binding" evidence="5">
    <location>
        <begin position="125"/>
        <end position="249"/>
    </location>
</feature>
<evidence type="ECO:0000259" key="5">
    <source>
        <dbReference type="Pfam" id="PF09273"/>
    </source>
</evidence>
<dbReference type="PANTHER" id="PTHR13271">
    <property type="entry name" value="UNCHARACTERIZED PUTATIVE METHYLTRANSFERASE"/>
    <property type="match status" value="1"/>
</dbReference>
<dbReference type="Gene3D" id="3.90.1410.10">
    <property type="entry name" value="set domain protein methyltransferase, domain 1"/>
    <property type="match status" value="1"/>
</dbReference>
<dbReference type="PROSITE" id="PS51565">
    <property type="entry name" value="SAM_MT85_SETD3"/>
    <property type="match status" value="1"/>
</dbReference>
<dbReference type="Proteomes" id="UP000677054">
    <property type="component" value="Unassembled WGS sequence"/>
</dbReference>
<evidence type="ECO:0000313" key="6">
    <source>
        <dbReference type="EMBL" id="CAD7243882.1"/>
    </source>
</evidence>
<keyword evidence="3 4" id="KW-0949">S-adenosyl-L-methionine</keyword>
<evidence type="ECO:0000256" key="4">
    <source>
        <dbReference type="PROSITE-ProRule" id="PRU00898"/>
    </source>
</evidence>
<dbReference type="OrthoDB" id="441812at2759"/>
<dbReference type="EMBL" id="CAJPEV010000518">
    <property type="protein sequence ID" value="CAG0886057.1"/>
    <property type="molecule type" value="Genomic_DNA"/>
</dbReference>
<protein>
    <recommendedName>
        <fullName evidence="4">protein-histidine N-methyltransferase</fullName>
        <ecNumber evidence="4">2.1.1.85</ecNumber>
    </recommendedName>
</protein>
<keyword evidence="2 4" id="KW-0808">Transferase</keyword>
<evidence type="ECO:0000256" key="2">
    <source>
        <dbReference type="ARBA" id="ARBA00022679"/>
    </source>
</evidence>
<dbReference type="InterPro" id="IPR025785">
    <property type="entry name" value="SETD3"/>
</dbReference>
<accession>A0A7R8X4H9</accession>
<keyword evidence="1 4" id="KW-0489">Methyltransferase</keyword>
<reference evidence="6" key="1">
    <citation type="submission" date="2020-11" db="EMBL/GenBank/DDBJ databases">
        <authorList>
            <person name="Tran Van P."/>
        </authorList>
    </citation>
    <scope>NUCLEOTIDE SEQUENCE</scope>
</reference>
<keyword evidence="7" id="KW-1185">Reference proteome</keyword>
<dbReference type="GO" id="GO:0016279">
    <property type="term" value="F:protein-lysine N-methyltransferase activity"/>
    <property type="evidence" value="ECO:0007669"/>
    <property type="project" value="TreeGrafter"/>
</dbReference>
<evidence type="ECO:0000313" key="7">
    <source>
        <dbReference type="Proteomes" id="UP000677054"/>
    </source>
</evidence>
<dbReference type="InterPro" id="IPR046341">
    <property type="entry name" value="SET_dom_sf"/>
</dbReference>
<dbReference type="GO" id="GO:0018064">
    <property type="term" value="F:protein-L-histidine N-tele-methyltransferase activity"/>
    <property type="evidence" value="ECO:0007669"/>
    <property type="project" value="UniProtKB-EC"/>
</dbReference>
<dbReference type="AlphaFoldDB" id="A0A7R8X4H9"/>
<organism evidence="6">
    <name type="scientific">Darwinula stevensoni</name>
    <dbReference type="NCBI Taxonomy" id="69355"/>
    <lineage>
        <taxon>Eukaryota</taxon>
        <taxon>Metazoa</taxon>
        <taxon>Ecdysozoa</taxon>
        <taxon>Arthropoda</taxon>
        <taxon>Crustacea</taxon>
        <taxon>Oligostraca</taxon>
        <taxon>Ostracoda</taxon>
        <taxon>Podocopa</taxon>
        <taxon>Podocopida</taxon>
        <taxon>Darwinulocopina</taxon>
        <taxon>Darwinuloidea</taxon>
        <taxon>Darwinulidae</taxon>
        <taxon>Darwinula</taxon>
    </lineage>
</organism>
<dbReference type="GO" id="GO:0032259">
    <property type="term" value="P:methylation"/>
    <property type="evidence" value="ECO:0007669"/>
    <property type="project" value="UniProtKB-KW"/>
</dbReference>
<dbReference type="Gene3D" id="3.90.1420.10">
    <property type="entry name" value="Rubisco LSMT, substrate-binding domain"/>
    <property type="match status" value="1"/>
</dbReference>
<dbReference type="EMBL" id="LR900035">
    <property type="protein sequence ID" value="CAD7243882.1"/>
    <property type="molecule type" value="Genomic_DNA"/>
</dbReference>
<dbReference type="InterPro" id="IPR050600">
    <property type="entry name" value="SETD3_SETD6_MTase"/>
</dbReference>
<dbReference type="InterPro" id="IPR036464">
    <property type="entry name" value="Rubisco_LSMT_subst-bd_sf"/>
</dbReference>
<comment type="similarity">
    <text evidence="4">Belongs to the class V-like SAM-binding methyltransferase superfamily. SETD3 actin-histidine methyltransferase family.</text>
</comment>
<proteinExistence type="inferred from homology"/>
<evidence type="ECO:0000256" key="3">
    <source>
        <dbReference type="ARBA" id="ARBA00022691"/>
    </source>
</evidence>
<gene>
    <name evidence="6" type="ORF">DSTB1V02_LOCUS3789</name>
</gene>
<name>A0A7R8X4H9_9CRUS</name>
<dbReference type="Pfam" id="PF09273">
    <property type="entry name" value="Rubis-subs-bind"/>
    <property type="match status" value="1"/>
</dbReference>
<dbReference type="EC" id="2.1.1.85" evidence="4"/>
<comment type="catalytic activity">
    <reaction evidence="4">
        <text>L-histidyl-[protein] + S-adenosyl-L-methionine = N(tele)-methyl-L-histidyl-[protein] + S-adenosyl-L-homocysteine + H(+)</text>
        <dbReference type="Rhea" id="RHEA:19369"/>
        <dbReference type="Rhea" id="RHEA-COMP:9745"/>
        <dbReference type="Rhea" id="RHEA-COMP:11600"/>
        <dbReference type="ChEBI" id="CHEBI:15378"/>
        <dbReference type="ChEBI" id="CHEBI:16367"/>
        <dbReference type="ChEBI" id="CHEBI:29979"/>
        <dbReference type="ChEBI" id="CHEBI:57856"/>
        <dbReference type="ChEBI" id="CHEBI:59789"/>
        <dbReference type="EC" id="2.1.1.85"/>
    </reaction>
</comment>
<dbReference type="SUPFAM" id="SSF82199">
    <property type="entry name" value="SET domain"/>
    <property type="match status" value="1"/>
</dbReference>
<dbReference type="PANTHER" id="PTHR13271:SF47">
    <property type="entry name" value="ACTIN-HISTIDINE N-METHYLTRANSFERASE"/>
    <property type="match status" value="1"/>
</dbReference>
<evidence type="ECO:0000256" key="1">
    <source>
        <dbReference type="ARBA" id="ARBA00022603"/>
    </source>
</evidence>
<sequence length="260" mass="29421">MAGKTHDFESLYRKTALTEARQIWWAVSTVMTRQNSVPGEDGRPSLALIPFYDMANHANGPFSSGWNAEKRWCECLCPRDVKAGEQVFIFYGVRSNGEFLVHNGFVYPENEEDVVALRLGLGRSGSDPGVERKLRILSRLGMASPHTFSLSPRRHPFESGDLLAFLRLFHLTPVEVSKFEGNEEKLREPGMFSQELDSKCKEFLQNRISLLLRAYPRSLQEDEGLLSSGDSLSHRGRLAVSLTMTEKKIFNCLLQHLNDS</sequence>
<dbReference type="InterPro" id="IPR015353">
    <property type="entry name" value="Rubisco_LSMT_subst-bd"/>
</dbReference>
<dbReference type="SUPFAM" id="SSF81822">
    <property type="entry name" value="RuBisCo LSMT C-terminal, substrate-binding domain"/>
    <property type="match status" value="1"/>
</dbReference>